<dbReference type="GO" id="GO:0050661">
    <property type="term" value="F:NADP binding"/>
    <property type="evidence" value="ECO:0007669"/>
    <property type="project" value="InterPro"/>
</dbReference>
<keyword evidence="6 8" id="KW-0560">Oxidoreductase</keyword>
<evidence type="ECO:0000256" key="6">
    <source>
        <dbReference type="ARBA" id="ARBA00023002"/>
    </source>
</evidence>
<dbReference type="EC" id="1.5.1.3" evidence="3 8"/>
<dbReference type="Pfam" id="PF00186">
    <property type="entry name" value="DHFR_1"/>
    <property type="match status" value="1"/>
</dbReference>
<comment type="function">
    <text evidence="7 8">Key enzyme in folate metabolism. Catalyzes an essential reaction for de novo glycine and purine synthesis, and for DNA precursor synthesis.</text>
</comment>
<keyword evidence="5 8" id="KW-0521">NADP</keyword>
<feature type="domain" description="DHFR" evidence="9">
    <location>
        <begin position="2"/>
        <end position="159"/>
    </location>
</feature>
<dbReference type="SUPFAM" id="SSF53597">
    <property type="entry name" value="Dihydrofolate reductase-like"/>
    <property type="match status" value="1"/>
</dbReference>
<dbReference type="PANTHER" id="PTHR48069:SF3">
    <property type="entry name" value="DIHYDROFOLATE REDUCTASE"/>
    <property type="match status" value="1"/>
</dbReference>
<dbReference type="InterPro" id="IPR001796">
    <property type="entry name" value="DHFR_dom"/>
</dbReference>
<evidence type="ECO:0000259" key="9">
    <source>
        <dbReference type="PROSITE" id="PS51330"/>
    </source>
</evidence>
<dbReference type="AlphaFoldDB" id="A0A7V2ZJ21"/>
<protein>
    <recommendedName>
        <fullName evidence="3 8">Dihydrofolate reductase</fullName>
        <ecNumber evidence="3 8">1.5.1.3</ecNumber>
    </recommendedName>
</protein>
<dbReference type="InterPro" id="IPR012259">
    <property type="entry name" value="DHFR"/>
</dbReference>
<keyword evidence="4 8" id="KW-0554">One-carbon metabolism</keyword>
<dbReference type="UniPathway" id="UPA00077">
    <property type="reaction ID" value="UER00158"/>
</dbReference>
<dbReference type="GO" id="GO:0046655">
    <property type="term" value="P:folic acid metabolic process"/>
    <property type="evidence" value="ECO:0007669"/>
    <property type="project" value="TreeGrafter"/>
</dbReference>
<evidence type="ECO:0000313" key="10">
    <source>
        <dbReference type="EMBL" id="HFI90816.1"/>
    </source>
</evidence>
<evidence type="ECO:0000256" key="7">
    <source>
        <dbReference type="ARBA" id="ARBA00025067"/>
    </source>
</evidence>
<dbReference type="GO" id="GO:0046452">
    <property type="term" value="P:dihydrofolate metabolic process"/>
    <property type="evidence" value="ECO:0007669"/>
    <property type="project" value="TreeGrafter"/>
</dbReference>
<dbReference type="PRINTS" id="PR00070">
    <property type="entry name" value="DHFR"/>
</dbReference>
<name>A0A7V2ZJ21_9BACT</name>
<evidence type="ECO:0000256" key="2">
    <source>
        <dbReference type="ARBA" id="ARBA00009539"/>
    </source>
</evidence>
<reference evidence="10" key="1">
    <citation type="journal article" date="2020" name="mSystems">
        <title>Genome- and Community-Level Interaction Insights into Carbon Utilization and Element Cycling Functions of Hydrothermarchaeota in Hydrothermal Sediment.</title>
        <authorList>
            <person name="Zhou Z."/>
            <person name="Liu Y."/>
            <person name="Xu W."/>
            <person name="Pan J."/>
            <person name="Luo Z.H."/>
            <person name="Li M."/>
        </authorList>
    </citation>
    <scope>NUCLEOTIDE SEQUENCE [LARGE SCALE GENOMIC DNA]</scope>
    <source>
        <strain evidence="10">SpSt-479</strain>
    </source>
</reference>
<evidence type="ECO:0000256" key="5">
    <source>
        <dbReference type="ARBA" id="ARBA00022857"/>
    </source>
</evidence>
<dbReference type="Gene3D" id="3.40.430.10">
    <property type="entry name" value="Dihydrofolate Reductase, subunit A"/>
    <property type="match status" value="1"/>
</dbReference>
<comment type="caution">
    <text evidence="10">The sequence shown here is derived from an EMBL/GenBank/DDBJ whole genome shotgun (WGS) entry which is preliminary data.</text>
</comment>
<evidence type="ECO:0000256" key="8">
    <source>
        <dbReference type="PIRNR" id="PIRNR000194"/>
    </source>
</evidence>
<dbReference type="GO" id="GO:0006730">
    <property type="term" value="P:one-carbon metabolic process"/>
    <property type="evidence" value="ECO:0007669"/>
    <property type="project" value="UniProtKB-KW"/>
</dbReference>
<dbReference type="PROSITE" id="PS51330">
    <property type="entry name" value="DHFR_2"/>
    <property type="match status" value="1"/>
</dbReference>
<organism evidence="10">
    <name type="scientific">Ignavibacterium album</name>
    <dbReference type="NCBI Taxonomy" id="591197"/>
    <lineage>
        <taxon>Bacteria</taxon>
        <taxon>Pseudomonadati</taxon>
        <taxon>Ignavibacteriota</taxon>
        <taxon>Ignavibacteria</taxon>
        <taxon>Ignavibacteriales</taxon>
        <taxon>Ignavibacteriaceae</taxon>
        <taxon>Ignavibacterium</taxon>
    </lineage>
</organism>
<comment type="similarity">
    <text evidence="2 8">Belongs to the dihydrofolate reductase family.</text>
</comment>
<comment type="pathway">
    <text evidence="1 8">Cofactor biosynthesis; tetrahydrofolate biosynthesis; 5,6,7,8-tetrahydrofolate from 7,8-dihydrofolate: step 1/1.</text>
</comment>
<gene>
    <name evidence="10" type="ORF">ENS31_04695</name>
</gene>
<evidence type="ECO:0000256" key="3">
    <source>
        <dbReference type="ARBA" id="ARBA00012856"/>
    </source>
</evidence>
<dbReference type="GO" id="GO:0046654">
    <property type="term" value="P:tetrahydrofolate biosynthetic process"/>
    <property type="evidence" value="ECO:0007669"/>
    <property type="project" value="UniProtKB-UniPathway"/>
</dbReference>
<dbReference type="GO" id="GO:0004146">
    <property type="term" value="F:dihydrofolate reductase activity"/>
    <property type="evidence" value="ECO:0007669"/>
    <property type="project" value="UniProtKB-EC"/>
</dbReference>
<evidence type="ECO:0000256" key="4">
    <source>
        <dbReference type="ARBA" id="ARBA00022563"/>
    </source>
</evidence>
<sequence length="159" mass="18637">MIISLIVAVAQNGVIGKSTGEMSWHVSEEFKHFKNTTRGYPVIMGRKTFETLGKPLKERLNIVLTKNSEYKTQYDEVLIFSSLEDAIDYCKKNNFEKIFIIGGSEIYKLALPIVNEMIISRMKFDAEGDVYFPKFDESKWIKEKIMDKELFEVYHYRRN</sequence>
<comment type="catalytic activity">
    <reaction evidence="8">
        <text>(6S)-5,6,7,8-tetrahydrofolate + NADP(+) = 7,8-dihydrofolate + NADPH + H(+)</text>
        <dbReference type="Rhea" id="RHEA:15009"/>
        <dbReference type="ChEBI" id="CHEBI:15378"/>
        <dbReference type="ChEBI" id="CHEBI:57451"/>
        <dbReference type="ChEBI" id="CHEBI:57453"/>
        <dbReference type="ChEBI" id="CHEBI:57783"/>
        <dbReference type="ChEBI" id="CHEBI:58349"/>
        <dbReference type="EC" id="1.5.1.3"/>
    </reaction>
</comment>
<proteinExistence type="inferred from homology"/>
<dbReference type="EMBL" id="DSUJ01000008">
    <property type="protein sequence ID" value="HFI90816.1"/>
    <property type="molecule type" value="Genomic_DNA"/>
</dbReference>
<evidence type="ECO:0000256" key="1">
    <source>
        <dbReference type="ARBA" id="ARBA00004903"/>
    </source>
</evidence>
<dbReference type="InterPro" id="IPR024072">
    <property type="entry name" value="DHFR-like_dom_sf"/>
</dbReference>
<dbReference type="PIRSF" id="PIRSF000194">
    <property type="entry name" value="DHFR"/>
    <property type="match status" value="1"/>
</dbReference>
<accession>A0A7V2ZJ21</accession>
<dbReference type="PANTHER" id="PTHR48069">
    <property type="entry name" value="DIHYDROFOLATE REDUCTASE"/>
    <property type="match status" value="1"/>
</dbReference>
<dbReference type="CDD" id="cd00209">
    <property type="entry name" value="DHFR"/>
    <property type="match status" value="1"/>
</dbReference>